<dbReference type="GO" id="GO:0003700">
    <property type="term" value="F:DNA-binding transcription factor activity"/>
    <property type="evidence" value="ECO:0007669"/>
    <property type="project" value="InterPro"/>
</dbReference>
<evidence type="ECO:0000256" key="5">
    <source>
        <dbReference type="ARBA" id="ARBA00023125"/>
    </source>
</evidence>
<dbReference type="Gene3D" id="1.10.10.10">
    <property type="entry name" value="Winged helix-like DNA-binding domain superfamily/Winged helix DNA-binding domain"/>
    <property type="match status" value="1"/>
</dbReference>
<comment type="caution">
    <text evidence="9">The sequence shown here is derived from an EMBL/GenBank/DDBJ whole genome shotgun (WGS) entry which is preliminary data.</text>
</comment>
<dbReference type="OrthoDB" id="9801127at2"/>
<reference evidence="9 10" key="1">
    <citation type="submission" date="2018-12" db="EMBL/GenBank/DDBJ databases">
        <authorList>
            <person name="Grouzdev D.S."/>
            <person name="Krutkina M.S."/>
        </authorList>
    </citation>
    <scope>NUCLEOTIDE SEQUENCE [LARGE SCALE GENOMIC DNA]</scope>
    <source>
        <strain evidence="9 10">RmlP026</strain>
    </source>
</reference>
<evidence type="ECO:0000256" key="1">
    <source>
        <dbReference type="ARBA" id="ARBA00007957"/>
    </source>
</evidence>
<dbReference type="GO" id="GO:0045892">
    <property type="term" value="P:negative regulation of DNA-templated transcription"/>
    <property type="evidence" value="ECO:0007669"/>
    <property type="project" value="TreeGrafter"/>
</dbReference>
<dbReference type="PANTHER" id="PTHR33202:SF6">
    <property type="entry name" value="ZINC UPTAKE REGULATION PROTEIN"/>
    <property type="match status" value="1"/>
</dbReference>
<dbReference type="InterPro" id="IPR036390">
    <property type="entry name" value="WH_DNA-bd_sf"/>
</dbReference>
<dbReference type="PANTHER" id="PTHR33202">
    <property type="entry name" value="ZINC UPTAKE REGULATION PROTEIN"/>
    <property type="match status" value="1"/>
</dbReference>
<evidence type="ECO:0000256" key="2">
    <source>
        <dbReference type="ARBA" id="ARBA00022491"/>
    </source>
</evidence>
<keyword evidence="6" id="KW-0804">Transcription</keyword>
<feature type="binding site" evidence="7">
    <location>
        <position position="164"/>
    </location>
    <ligand>
        <name>Zn(2+)</name>
        <dbReference type="ChEBI" id="CHEBI:29105"/>
    </ligand>
</feature>
<keyword evidence="7" id="KW-0479">Metal-binding</keyword>
<accession>A0A4Q2U976</accession>
<organism evidence="9 10">
    <name type="scientific">Lichenibacterium minor</name>
    <dbReference type="NCBI Taxonomy" id="2316528"/>
    <lineage>
        <taxon>Bacteria</taxon>
        <taxon>Pseudomonadati</taxon>
        <taxon>Pseudomonadota</taxon>
        <taxon>Alphaproteobacteria</taxon>
        <taxon>Hyphomicrobiales</taxon>
        <taxon>Lichenihabitantaceae</taxon>
        <taxon>Lichenibacterium</taxon>
    </lineage>
</organism>
<dbReference type="GO" id="GO:0005829">
    <property type="term" value="C:cytosol"/>
    <property type="evidence" value="ECO:0007669"/>
    <property type="project" value="TreeGrafter"/>
</dbReference>
<keyword evidence="5" id="KW-0238">DNA-binding</keyword>
<protein>
    <submittedName>
        <fullName evidence="9">Transcriptional repressor</fullName>
    </submittedName>
</protein>
<dbReference type="Gene3D" id="3.30.1490.190">
    <property type="match status" value="1"/>
</dbReference>
<keyword evidence="8" id="KW-0408">Iron</keyword>
<dbReference type="InterPro" id="IPR002481">
    <property type="entry name" value="FUR"/>
</dbReference>
<feature type="binding site" evidence="7">
    <location>
        <position position="161"/>
    </location>
    <ligand>
        <name>Zn(2+)</name>
        <dbReference type="ChEBI" id="CHEBI:29105"/>
    </ligand>
</feature>
<evidence type="ECO:0000256" key="4">
    <source>
        <dbReference type="ARBA" id="ARBA00023015"/>
    </source>
</evidence>
<evidence type="ECO:0000313" key="9">
    <source>
        <dbReference type="EMBL" id="RYC31566.1"/>
    </source>
</evidence>
<dbReference type="InterPro" id="IPR043135">
    <property type="entry name" value="Fur_C"/>
</dbReference>
<evidence type="ECO:0000256" key="6">
    <source>
        <dbReference type="ARBA" id="ARBA00023163"/>
    </source>
</evidence>
<evidence type="ECO:0000256" key="3">
    <source>
        <dbReference type="ARBA" id="ARBA00022833"/>
    </source>
</evidence>
<dbReference type="CDD" id="cd07153">
    <property type="entry name" value="Fur_like"/>
    <property type="match status" value="1"/>
</dbReference>
<reference evidence="9 10" key="2">
    <citation type="submission" date="2019-02" db="EMBL/GenBank/DDBJ databases">
        <title>'Lichenibacterium ramalinii' gen. nov. sp. nov., 'Lichenibacterium minor' gen. nov. sp. nov.</title>
        <authorList>
            <person name="Pankratov T."/>
        </authorList>
    </citation>
    <scope>NUCLEOTIDE SEQUENCE [LARGE SCALE GENOMIC DNA]</scope>
    <source>
        <strain evidence="9 10">RmlP026</strain>
    </source>
</reference>
<dbReference type="Proteomes" id="UP000290759">
    <property type="component" value="Unassembled WGS sequence"/>
</dbReference>
<keyword evidence="2" id="KW-0678">Repressor</keyword>
<dbReference type="InterPro" id="IPR036388">
    <property type="entry name" value="WH-like_DNA-bd_sf"/>
</dbReference>
<dbReference type="GO" id="GO:0008270">
    <property type="term" value="F:zinc ion binding"/>
    <property type="evidence" value="ECO:0007669"/>
    <property type="project" value="TreeGrafter"/>
</dbReference>
<feature type="binding site" evidence="7">
    <location>
        <position position="124"/>
    </location>
    <ligand>
        <name>Zn(2+)</name>
        <dbReference type="ChEBI" id="CHEBI:29105"/>
    </ligand>
</feature>
<sequence length="167" mass="18258">MDHGHETAQGTAQDAARGTAEDARGAWLRRVEALCGERNVQLTALRRQVLGLLADSAAPLTAYALIDGLAKLQERQVAPPTVYRTLDFLVENGFVIKIESRNAFAVCDSPGHHHHGILLICTRCGVTEEVDDHDVDATLTRRAKASSFRIEKQMVELEGTCGRCLPI</sequence>
<evidence type="ECO:0000256" key="7">
    <source>
        <dbReference type="PIRSR" id="PIRSR602481-1"/>
    </source>
</evidence>
<keyword evidence="4" id="KW-0805">Transcription regulation</keyword>
<dbReference type="RefSeq" id="WP_129227220.1">
    <property type="nucleotide sequence ID" value="NZ_QYBB01000013.1"/>
</dbReference>
<dbReference type="SUPFAM" id="SSF46785">
    <property type="entry name" value="Winged helix' DNA-binding domain"/>
    <property type="match status" value="1"/>
</dbReference>
<dbReference type="AlphaFoldDB" id="A0A4Q2U976"/>
<comment type="cofactor">
    <cofactor evidence="7">
        <name>Zn(2+)</name>
        <dbReference type="ChEBI" id="CHEBI:29105"/>
    </cofactor>
    <text evidence="7">Binds 1 zinc ion per subunit.</text>
</comment>
<evidence type="ECO:0000313" key="10">
    <source>
        <dbReference type="Proteomes" id="UP000290759"/>
    </source>
</evidence>
<keyword evidence="10" id="KW-1185">Reference proteome</keyword>
<dbReference type="EMBL" id="QYBB01000013">
    <property type="protein sequence ID" value="RYC31566.1"/>
    <property type="molecule type" value="Genomic_DNA"/>
</dbReference>
<name>A0A4Q2U976_9HYPH</name>
<dbReference type="Pfam" id="PF01475">
    <property type="entry name" value="FUR"/>
    <property type="match status" value="1"/>
</dbReference>
<dbReference type="GO" id="GO:1900376">
    <property type="term" value="P:regulation of secondary metabolite biosynthetic process"/>
    <property type="evidence" value="ECO:0007669"/>
    <property type="project" value="TreeGrafter"/>
</dbReference>
<feature type="binding site" evidence="8">
    <location>
        <position position="112"/>
    </location>
    <ligand>
        <name>Fe cation</name>
        <dbReference type="ChEBI" id="CHEBI:24875"/>
    </ligand>
</feature>
<proteinExistence type="inferred from homology"/>
<comment type="similarity">
    <text evidence="1">Belongs to the Fur family.</text>
</comment>
<feature type="binding site" evidence="7">
    <location>
        <position position="121"/>
    </location>
    <ligand>
        <name>Zn(2+)</name>
        <dbReference type="ChEBI" id="CHEBI:29105"/>
    </ligand>
</feature>
<comment type="cofactor">
    <cofactor evidence="8">
        <name>Mn(2+)</name>
        <dbReference type="ChEBI" id="CHEBI:29035"/>
    </cofactor>
    <cofactor evidence="8">
        <name>Fe(2+)</name>
        <dbReference type="ChEBI" id="CHEBI:29033"/>
    </cofactor>
    <text evidence="8">Binds 1 Mn(2+) or Fe(2+) ion per subunit.</text>
</comment>
<keyword evidence="3 7" id="KW-0862">Zinc</keyword>
<evidence type="ECO:0000256" key="8">
    <source>
        <dbReference type="PIRSR" id="PIRSR602481-2"/>
    </source>
</evidence>
<gene>
    <name evidence="9" type="ORF">D3273_13070</name>
</gene>
<dbReference type="GO" id="GO:0000976">
    <property type="term" value="F:transcription cis-regulatory region binding"/>
    <property type="evidence" value="ECO:0007669"/>
    <property type="project" value="TreeGrafter"/>
</dbReference>